<keyword evidence="2" id="KW-1185">Reference proteome</keyword>
<dbReference type="EMBL" id="AKCT01000315">
    <property type="protein sequence ID" value="EKV05001.1"/>
    <property type="molecule type" value="Genomic_DNA"/>
</dbReference>
<evidence type="ECO:0000313" key="1">
    <source>
        <dbReference type="EMBL" id="EKV05001.1"/>
    </source>
</evidence>
<gene>
    <name evidence="1" type="ORF">PDIG_85680</name>
</gene>
<protein>
    <submittedName>
        <fullName evidence="1">Uncharacterized protein</fullName>
    </submittedName>
</protein>
<organism evidence="1 2">
    <name type="scientific">Penicillium digitatum (strain PHI26 / CECT 20796)</name>
    <name type="common">Green mold</name>
    <dbReference type="NCBI Taxonomy" id="1170229"/>
    <lineage>
        <taxon>Eukaryota</taxon>
        <taxon>Fungi</taxon>
        <taxon>Dikarya</taxon>
        <taxon>Ascomycota</taxon>
        <taxon>Pezizomycotina</taxon>
        <taxon>Eurotiomycetes</taxon>
        <taxon>Eurotiomycetidae</taxon>
        <taxon>Eurotiales</taxon>
        <taxon>Aspergillaceae</taxon>
        <taxon>Penicillium</taxon>
    </lineage>
</organism>
<dbReference type="HOGENOM" id="CLU_3069398_0_0_1"/>
<proteinExistence type="predicted"/>
<sequence length="53" mass="5833">MVSSTSVSDKKGFESTAPLLAKLSFNKIFSSAEGIRCQKKGLYILCLWRSCSD</sequence>
<evidence type="ECO:0000313" key="2">
    <source>
        <dbReference type="Proteomes" id="UP000009882"/>
    </source>
</evidence>
<name>K9FVB1_PEND2</name>
<dbReference type="Proteomes" id="UP000009882">
    <property type="component" value="Unassembled WGS sequence"/>
</dbReference>
<dbReference type="AlphaFoldDB" id="K9FVB1"/>
<dbReference type="InParanoid" id="K9FVB1"/>
<reference evidence="2" key="1">
    <citation type="journal article" date="2012" name="BMC Genomics">
        <title>Genome sequence of the necrotrophic fungus Penicillium digitatum, the main postharvest pathogen of citrus.</title>
        <authorList>
            <person name="Marcet-Houben M."/>
            <person name="Ballester A.-R."/>
            <person name="de la Fuente B."/>
            <person name="Harries E."/>
            <person name="Marcos J.F."/>
            <person name="Gonzalez-Candelas L."/>
            <person name="Gabaldon T."/>
        </authorList>
    </citation>
    <scope>NUCLEOTIDE SEQUENCE [LARGE SCALE GENOMIC DNA]</scope>
    <source>
        <strain evidence="2">PHI26 / CECT 20796</strain>
    </source>
</reference>
<comment type="caution">
    <text evidence="1">The sequence shown here is derived from an EMBL/GenBank/DDBJ whole genome shotgun (WGS) entry which is preliminary data.</text>
</comment>
<accession>K9FVB1</accession>